<organism evidence="3 4">
    <name type="scientific">Negativicoccus succinicivorans</name>
    <dbReference type="NCBI Taxonomy" id="620903"/>
    <lineage>
        <taxon>Bacteria</taxon>
        <taxon>Bacillati</taxon>
        <taxon>Bacillota</taxon>
        <taxon>Negativicutes</taxon>
        <taxon>Veillonellales</taxon>
        <taxon>Veillonellaceae</taxon>
        <taxon>Negativicoccus</taxon>
    </lineage>
</organism>
<evidence type="ECO:0000256" key="2">
    <source>
        <dbReference type="ARBA" id="ARBA00044777"/>
    </source>
</evidence>
<evidence type="ECO:0000313" key="3">
    <source>
        <dbReference type="EMBL" id="MBB6477051.1"/>
    </source>
</evidence>
<name>A0A841R0W6_9FIRM</name>
<evidence type="ECO:0000256" key="1">
    <source>
        <dbReference type="ARBA" id="ARBA00022829"/>
    </source>
</evidence>
<dbReference type="PANTHER" id="PTHR33969">
    <property type="entry name" value="SEGREGATION AND CONDENSATION PROTEIN A"/>
    <property type="match status" value="1"/>
</dbReference>
<gene>
    <name evidence="3" type="ORF">HNR45_000073</name>
</gene>
<dbReference type="EMBL" id="JACHHI010000001">
    <property type="protein sequence ID" value="MBB6477051.1"/>
    <property type="molecule type" value="Genomic_DNA"/>
</dbReference>
<dbReference type="RefSeq" id="WP_159822086.1">
    <property type="nucleotide sequence ID" value="NZ_CABWNB010000001.1"/>
</dbReference>
<evidence type="ECO:0000313" key="4">
    <source>
        <dbReference type="Proteomes" id="UP000591941"/>
    </source>
</evidence>
<dbReference type="Proteomes" id="UP000591941">
    <property type="component" value="Unassembled WGS sequence"/>
</dbReference>
<dbReference type="GeneID" id="93485357"/>
<reference evidence="3 4" key="1">
    <citation type="submission" date="2020-08" db="EMBL/GenBank/DDBJ databases">
        <title>Genomic Encyclopedia of Type Strains, Phase IV (KMG-IV): sequencing the most valuable type-strain genomes for metagenomic binning, comparative biology and taxonomic classification.</title>
        <authorList>
            <person name="Goeker M."/>
        </authorList>
    </citation>
    <scope>NUCLEOTIDE SEQUENCE [LARGE SCALE GENOMIC DNA]</scope>
    <source>
        <strain evidence="3 4">DSM 21255</strain>
    </source>
</reference>
<protein>
    <recommendedName>
        <fullName evidence="2">Segregation and condensation protein A</fullName>
    </recommendedName>
</protein>
<sequence length="239" mass="27549">MAVSTVQFNLPVFNGPLDLLLHLIRKQKIDIYDIPIQTVTVQYMDYLARAEAFNLQLGTEFFQMAATLLAIKARSLLPKAPAEEEEEDPRQELAERLIAWEHIQTVKSEIETRLAENAFFLEKEPTPLQASEYTLRVSMERLAGVWQRLTQKEEPAEADWQPIPELDPKPLREAFLKAMQHGSVDLIPYFEKLANRWEQLTLFLEVLEMIWQGTIMVREIGTGIYVERLGYGNGTTRST</sequence>
<dbReference type="AlphaFoldDB" id="A0A841R0W6"/>
<dbReference type="Pfam" id="PF02616">
    <property type="entry name" value="SMC_ScpA"/>
    <property type="match status" value="1"/>
</dbReference>
<proteinExistence type="predicted"/>
<comment type="caution">
    <text evidence="3">The sequence shown here is derived from an EMBL/GenBank/DDBJ whole genome shotgun (WGS) entry which is preliminary data.</text>
</comment>
<dbReference type="OrthoDB" id="9811016at2"/>
<accession>A0A841R0W6</accession>
<keyword evidence="4" id="KW-1185">Reference proteome</keyword>
<dbReference type="InterPro" id="IPR003768">
    <property type="entry name" value="ScpA"/>
</dbReference>
<dbReference type="Gene3D" id="6.10.250.2410">
    <property type="match status" value="1"/>
</dbReference>
<keyword evidence="1" id="KW-0159">Chromosome partition</keyword>
<dbReference type="PANTHER" id="PTHR33969:SF2">
    <property type="entry name" value="SEGREGATION AND CONDENSATION PROTEIN A"/>
    <property type="match status" value="1"/>
</dbReference>
<dbReference type="GO" id="GO:0007059">
    <property type="term" value="P:chromosome segregation"/>
    <property type="evidence" value="ECO:0007669"/>
    <property type="project" value="UniProtKB-KW"/>
</dbReference>